<dbReference type="Gene3D" id="1.10.3720.10">
    <property type="entry name" value="MetI-like"/>
    <property type="match status" value="1"/>
</dbReference>
<feature type="transmembrane region" description="Helical" evidence="7">
    <location>
        <begin position="85"/>
        <end position="110"/>
    </location>
</feature>
<feature type="domain" description="ABC transmembrane type-1" evidence="8">
    <location>
        <begin position="86"/>
        <end position="303"/>
    </location>
</feature>
<proteinExistence type="inferred from homology"/>
<gene>
    <name evidence="9" type="ORF">ACFPKY_01075</name>
</gene>
<evidence type="ECO:0000256" key="7">
    <source>
        <dbReference type="RuleBase" id="RU363032"/>
    </source>
</evidence>
<keyword evidence="4 7" id="KW-0812">Transmembrane</keyword>
<evidence type="ECO:0000256" key="3">
    <source>
        <dbReference type="ARBA" id="ARBA00022475"/>
    </source>
</evidence>
<dbReference type="InterPro" id="IPR035906">
    <property type="entry name" value="MetI-like_sf"/>
</dbReference>
<evidence type="ECO:0000259" key="8">
    <source>
        <dbReference type="PROSITE" id="PS50928"/>
    </source>
</evidence>
<accession>A0ABW0MTL4</accession>
<organism evidence="9 10">
    <name type="scientific">Nocardioides caricicola</name>
    <dbReference type="NCBI Taxonomy" id="634770"/>
    <lineage>
        <taxon>Bacteria</taxon>
        <taxon>Bacillati</taxon>
        <taxon>Actinomycetota</taxon>
        <taxon>Actinomycetes</taxon>
        <taxon>Propionibacteriales</taxon>
        <taxon>Nocardioidaceae</taxon>
        <taxon>Nocardioides</taxon>
    </lineage>
</organism>
<comment type="similarity">
    <text evidence="7">Belongs to the binding-protein-dependent transport system permease family.</text>
</comment>
<keyword evidence="3" id="KW-1003">Cell membrane</keyword>
<feature type="transmembrane region" description="Helical" evidence="7">
    <location>
        <begin position="222"/>
        <end position="244"/>
    </location>
</feature>
<evidence type="ECO:0000256" key="5">
    <source>
        <dbReference type="ARBA" id="ARBA00022989"/>
    </source>
</evidence>
<dbReference type="PANTHER" id="PTHR43227:SF8">
    <property type="entry name" value="DIACETYLCHITOBIOSE UPTAKE SYSTEM PERMEASE PROTEIN DASB"/>
    <property type="match status" value="1"/>
</dbReference>
<feature type="transmembrane region" description="Helical" evidence="7">
    <location>
        <begin position="122"/>
        <end position="142"/>
    </location>
</feature>
<feature type="transmembrane region" description="Helical" evidence="7">
    <location>
        <begin position="177"/>
        <end position="201"/>
    </location>
</feature>
<dbReference type="EMBL" id="JBHSMD010000001">
    <property type="protein sequence ID" value="MFC5491669.1"/>
    <property type="molecule type" value="Genomic_DNA"/>
</dbReference>
<dbReference type="RefSeq" id="WP_379187045.1">
    <property type="nucleotide sequence ID" value="NZ_JBHSMD010000001.1"/>
</dbReference>
<keyword evidence="2 7" id="KW-0813">Transport</keyword>
<name>A0ABW0MTL4_9ACTN</name>
<dbReference type="SUPFAM" id="SSF161098">
    <property type="entry name" value="MetI-like"/>
    <property type="match status" value="1"/>
</dbReference>
<dbReference type="PANTHER" id="PTHR43227">
    <property type="entry name" value="BLL4140 PROTEIN"/>
    <property type="match status" value="1"/>
</dbReference>
<evidence type="ECO:0000313" key="9">
    <source>
        <dbReference type="EMBL" id="MFC5491669.1"/>
    </source>
</evidence>
<dbReference type="Pfam" id="PF00528">
    <property type="entry name" value="BPD_transp_1"/>
    <property type="match status" value="1"/>
</dbReference>
<comment type="subcellular location">
    <subcellularLocation>
        <location evidence="1 7">Cell membrane</location>
        <topology evidence="1 7">Multi-pass membrane protein</topology>
    </subcellularLocation>
</comment>
<evidence type="ECO:0000313" key="10">
    <source>
        <dbReference type="Proteomes" id="UP001595956"/>
    </source>
</evidence>
<evidence type="ECO:0000256" key="4">
    <source>
        <dbReference type="ARBA" id="ARBA00022692"/>
    </source>
</evidence>
<dbReference type="InterPro" id="IPR000515">
    <property type="entry name" value="MetI-like"/>
</dbReference>
<feature type="transmembrane region" description="Helical" evidence="7">
    <location>
        <begin position="282"/>
        <end position="302"/>
    </location>
</feature>
<evidence type="ECO:0000256" key="1">
    <source>
        <dbReference type="ARBA" id="ARBA00004651"/>
    </source>
</evidence>
<comment type="caution">
    <text evidence="9">The sequence shown here is derived from an EMBL/GenBank/DDBJ whole genome shotgun (WGS) entry which is preliminary data.</text>
</comment>
<dbReference type="PROSITE" id="PS50928">
    <property type="entry name" value="ABC_TM1"/>
    <property type="match status" value="1"/>
</dbReference>
<reference evidence="10" key="1">
    <citation type="journal article" date="2019" name="Int. J. Syst. Evol. Microbiol.">
        <title>The Global Catalogue of Microorganisms (GCM) 10K type strain sequencing project: providing services to taxonomists for standard genome sequencing and annotation.</title>
        <authorList>
            <consortium name="The Broad Institute Genomics Platform"/>
            <consortium name="The Broad Institute Genome Sequencing Center for Infectious Disease"/>
            <person name="Wu L."/>
            <person name="Ma J."/>
        </authorList>
    </citation>
    <scope>NUCLEOTIDE SEQUENCE [LARGE SCALE GENOMIC DNA]</scope>
    <source>
        <strain evidence="10">KACC 13778</strain>
    </source>
</reference>
<keyword evidence="5 7" id="KW-1133">Transmembrane helix</keyword>
<dbReference type="CDD" id="cd06261">
    <property type="entry name" value="TM_PBP2"/>
    <property type="match status" value="1"/>
</dbReference>
<feature type="transmembrane region" description="Helical" evidence="7">
    <location>
        <begin position="33"/>
        <end position="52"/>
    </location>
</feature>
<keyword evidence="6 7" id="KW-0472">Membrane</keyword>
<keyword evidence="10" id="KW-1185">Reference proteome</keyword>
<protein>
    <submittedName>
        <fullName evidence="9">Carbohydrate ABC transporter permease</fullName>
    </submittedName>
</protein>
<sequence>MFIAIGLFFGVVALILLLTSRLRSRKGELVQSATFVLPAVLMVAFGLLYPALSTVKRSFQDRLGQEWVGFENYSRIFTDDEQVRVLINTALWVILVPTLATLIGLVYAVLVDRARFEKFAKALIFMPMAISLVGASIIWRFVYDYRDSERDQIGLANAMLKFLGFDTYRFLQDAPWNTFFLIVIMIWVQAGFAMTILAASIRAIPDDIVEAARLDGVGGLKMFRYITVPSIRPSLIVVLTTISITTLKAFDIVRTTVGGNFDTSVIAYEFYRQSFVTRDKGLGAALATLLFALVIPIVVYNVRQMRKLEAR</sequence>
<dbReference type="Proteomes" id="UP001595956">
    <property type="component" value="Unassembled WGS sequence"/>
</dbReference>
<evidence type="ECO:0000256" key="6">
    <source>
        <dbReference type="ARBA" id="ARBA00023136"/>
    </source>
</evidence>
<evidence type="ECO:0000256" key="2">
    <source>
        <dbReference type="ARBA" id="ARBA00022448"/>
    </source>
</evidence>
<dbReference type="InterPro" id="IPR050809">
    <property type="entry name" value="UgpAE/MalFG_permease"/>
</dbReference>